<evidence type="ECO:0000313" key="3">
    <source>
        <dbReference type="Proteomes" id="UP001224926"/>
    </source>
</evidence>
<feature type="compositionally biased region" description="Acidic residues" evidence="1">
    <location>
        <begin position="35"/>
        <end position="48"/>
    </location>
</feature>
<organism evidence="2 3">
    <name type="scientific">Natrinema thermotolerans</name>
    <dbReference type="NCBI Taxonomy" id="121872"/>
    <lineage>
        <taxon>Archaea</taxon>
        <taxon>Methanobacteriati</taxon>
        <taxon>Methanobacteriota</taxon>
        <taxon>Stenosarchaea group</taxon>
        <taxon>Halobacteria</taxon>
        <taxon>Halobacteriales</taxon>
        <taxon>Natrialbaceae</taxon>
        <taxon>Natrinema</taxon>
    </lineage>
</organism>
<dbReference type="Proteomes" id="UP001224926">
    <property type="component" value="Chromosome"/>
</dbReference>
<dbReference type="PROSITE" id="PS51257">
    <property type="entry name" value="PROKAR_LIPOPROTEIN"/>
    <property type="match status" value="1"/>
</dbReference>
<accession>A0AAF0PAL2</accession>
<feature type="region of interest" description="Disordered" evidence="1">
    <location>
        <begin position="34"/>
        <end position="56"/>
    </location>
</feature>
<dbReference type="GeneID" id="84212839"/>
<dbReference type="EMBL" id="CP101873">
    <property type="protein sequence ID" value="WMT08573.1"/>
    <property type="molecule type" value="Genomic_DNA"/>
</dbReference>
<dbReference type="GeneID" id="39860529"/>
<gene>
    <name evidence="2" type="ORF">NP511_02815</name>
</gene>
<dbReference type="AlphaFoldDB" id="A0AAF0PAL2"/>
<sequence>MKEIRRRRLLSSAAATTGIAVFGAGCLDTFGNGSDGDDATEGDNEVDGTTDGTADLTPLERWVPATGSAELLFHYRDLTTVRGLEDSLQPDVIEDVPTLPDGRSGEFVEQLADGEPAVDSVCRFGSKGVAGNVVVTGSFDPDAVDTALESAAGEFERFERDDVAVAVSSETLVVSPSDGATLEALLAAGVDGADRRIDSNVNFAPMADHIGSSTFVWGEHERQSEAKSGGAGVAYTWSLDADTARYSLVQAHADPEKTDEFGQSVGEDVTIETDGTVGIASKTIPIESYTFQDLFAERGRSPPSSPPQVGVDIEPDYRSNTVTVTYVSGQNVDRLEVRDEDGRREVLTEVGQAATLEYESGASGEITVVASNSEAEVVVATRTYSF</sequence>
<proteinExistence type="predicted"/>
<dbReference type="RefSeq" id="WP_049964310.1">
    <property type="nucleotide sequence ID" value="NZ_CP101873.1"/>
</dbReference>
<protein>
    <submittedName>
        <fullName evidence="2">Uncharacterized protein</fullName>
    </submittedName>
</protein>
<name>A0AAF0PAL2_9EURY</name>
<evidence type="ECO:0000256" key="1">
    <source>
        <dbReference type="SAM" id="MobiDB-lite"/>
    </source>
</evidence>
<evidence type="ECO:0000313" key="2">
    <source>
        <dbReference type="EMBL" id="WMT08573.1"/>
    </source>
</evidence>
<reference evidence="2 3" key="1">
    <citation type="submission" date="2022-07" db="EMBL/GenBank/DDBJ databases">
        <title>Two temperate virus in Haloterrigena jeotgali A29.</title>
        <authorList>
            <person name="Deng X."/>
        </authorList>
    </citation>
    <scope>NUCLEOTIDE SEQUENCE [LARGE SCALE GENOMIC DNA]</scope>
    <source>
        <strain evidence="2 3">A29</strain>
    </source>
</reference>
<keyword evidence="3" id="KW-1185">Reference proteome</keyword>